<evidence type="ECO:0000256" key="4">
    <source>
        <dbReference type="PROSITE-ProRule" id="PRU00322"/>
    </source>
</evidence>
<feature type="region of interest" description="Disordered" evidence="5">
    <location>
        <begin position="1"/>
        <end position="137"/>
    </location>
</feature>
<feature type="region of interest" description="Disordered" evidence="5">
    <location>
        <begin position="233"/>
        <end position="529"/>
    </location>
</feature>
<dbReference type="PROSITE" id="PS01358">
    <property type="entry name" value="ZF_RANBP2_1"/>
    <property type="match status" value="2"/>
</dbReference>
<dbReference type="SMART" id="SM00547">
    <property type="entry name" value="ZnF_RBZ"/>
    <property type="match status" value="2"/>
</dbReference>
<dbReference type="Proteomes" id="UP000292957">
    <property type="component" value="Unassembled WGS sequence"/>
</dbReference>
<feature type="compositionally biased region" description="Low complexity" evidence="5">
    <location>
        <begin position="577"/>
        <end position="588"/>
    </location>
</feature>
<feature type="compositionally biased region" description="Low complexity" evidence="5">
    <location>
        <begin position="298"/>
        <end position="318"/>
    </location>
</feature>
<feature type="compositionally biased region" description="Basic residues" evidence="5">
    <location>
        <begin position="410"/>
        <end position="420"/>
    </location>
</feature>
<feature type="compositionally biased region" description="Basic and acidic residues" evidence="5">
    <location>
        <begin position="384"/>
        <end position="395"/>
    </location>
</feature>
<evidence type="ECO:0000259" key="6">
    <source>
        <dbReference type="PROSITE" id="PS50199"/>
    </source>
</evidence>
<feature type="domain" description="RanBP2-type" evidence="6">
    <location>
        <begin position="784"/>
        <end position="812"/>
    </location>
</feature>
<feature type="compositionally biased region" description="Low complexity" evidence="5">
    <location>
        <begin position="122"/>
        <end position="136"/>
    </location>
</feature>
<organism evidence="7">
    <name type="scientific">Dichomitus squalens</name>
    <dbReference type="NCBI Taxonomy" id="114155"/>
    <lineage>
        <taxon>Eukaryota</taxon>
        <taxon>Fungi</taxon>
        <taxon>Dikarya</taxon>
        <taxon>Basidiomycota</taxon>
        <taxon>Agaricomycotina</taxon>
        <taxon>Agaricomycetes</taxon>
        <taxon>Polyporales</taxon>
        <taxon>Polyporaceae</taxon>
        <taxon>Dichomitus</taxon>
    </lineage>
</organism>
<keyword evidence="1" id="KW-0479">Metal-binding</keyword>
<feature type="compositionally biased region" description="Polar residues" evidence="5">
    <location>
        <begin position="357"/>
        <end position="366"/>
    </location>
</feature>
<proteinExistence type="predicted"/>
<dbReference type="SUPFAM" id="SSF90209">
    <property type="entry name" value="Ran binding protein zinc finger-like"/>
    <property type="match status" value="2"/>
</dbReference>
<dbReference type="GO" id="GO:0008270">
    <property type="term" value="F:zinc ion binding"/>
    <property type="evidence" value="ECO:0007669"/>
    <property type="project" value="UniProtKB-KW"/>
</dbReference>
<dbReference type="EMBL" id="ML143404">
    <property type="protein sequence ID" value="TBU30685.1"/>
    <property type="molecule type" value="Genomic_DNA"/>
</dbReference>
<evidence type="ECO:0000256" key="3">
    <source>
        <dbReference type="ARBA" id="ARBA00022833"/>
    </source>
</evidence>
<reference evidence="7" key="1">
    <citation type="submission" date="2019-01" db="EMBL/GenBank/DDBJ databases">
        <title>Draft genome sequences of three monokaryotic isolates of the white-rot basidiomycete fungus Dichomitus squalens.</title>
        <authorList>
            <consortium name="DOE Joint Genome Institute"/>
            <person name="Lopez S.C."/>
            <person name="Andreopoulos B."/>
            <person name="Pangilinan J."/>
            <person name="Lipzen A."/>
            <person name="Riley R."/>
            <person name="Ahrendt S."/>
            <person name="Ng V."/>
            <person name="Barry K."/>
            <person name="Daum C."/>
            <person name="Grigoriev I.V."/>
            <person name="Hilden K.S."/>
            <person name="Makela M.R."/>
            <person name="de Vries R.P."/>
        </authorList>
    </citation>
    <scope>NUCLEOTIDE SEQUENCE [LARGE SCALE GENOMIC DNA]</scope>
    <source>
        <strain evidence="7">OM18370.1</strain>
    </source>
</reference>
<dbReference type="Pfam" id="PF00641">
    <property type="entry name" value="Zn_ribbon_RanBP"/>
    <property type="match status" value="2"/>
</dbReference>
<feature type="compositionally biased region" description="Polar residues" evidence="5">
    <location>
        <begin position="544"/>
        <end position="554"/>
    </location>
</feature>
<dbReference type="InterPro" id="IPR036443">
    <property type="entry name" value="Znf_RanBP2_sf"/>
</dbReference>
<dbReference type="InterPro" id="IPR001876">
    <property type="entry name" value="Znf_RanBP2"/>
</dbReference>
<keyword evidence="3" id="KW-0862">Zinc</keyword>
<name>A0A4Q9MSS8_9APHY</name>
<feature type="region of interest" description="Disordered" evidence="5">
    <location>
        <begin position="542"/>
        <end position="599"/>
    </location>
</feature>
<evidence type="ECO:0000313" key="7">
    <source>
        <dbReference type="EMBL" id="TBU30685.1"/>
    </source>
</evidence>
<feature type="compositionally biased region" description="Polar residues" evidence="5">
    <location>
        <begin position="481"/>
        <end position="491"/>
    </location>
</feature>
<feature type="domain" description="RanBP2-type" evidence="6">
    <location>
        <begin position="730"/>
        <end position="760"/>
    </location>
</feature>
<feature type="compositionally biased region" description="Pro residues" evidence="5">
    <location>
        <begin position="98"/>
        <end position="108"/>
    </location>
</feature>
<dbReference type="Gene3D" id="4.10.1060.10">
    <property type="entry name" value="Zinc finger, RanBP2-type"/>
    <property type="match status" value="2"/>
</dbReference>
<evidence type="ECO:0000256" key="2">
    <source>
        <dbReference type="ARBA" id="ARBA00022771"/>
    </source>
</evidence>
<dbReference type="AlphaFoldDB" id="A0A4Q9MSS8"/>
<sequence>MSGGAVRTSSTRRHTRNNNASPYARPSAKKSSGWSLTGLLNYINPFNSSHSEQERSSPPPEGEVASRLAARGQEIQTEGTTRRDSGYSDSFTQQRPAQPQPQPQPPAQPTSQSPPAVSMNGSQRISPRSDHSSSSSIENIKKIRQFLDEKEGQGQSLNAIEVAGLVHLLQNSVEDYDEQEPFRFSRSPSATPMRGMTPTNNMFSPNAMEHPAGNGAQSAPKTLAKNPMGVYHWRGGGSARPRNRYQSPNFGSKPVRTTIKLQPEKSRADTKRRRVGEEATTSSPQRAGATAVPKANGTTTPSVSASASATSALNGSASVNGTANGRANGAPPPTTPSRPGIRTSGVKPTAPAIPSPLRQTWGQTDSPPQPQGKPTRAASFMTELIKEVTPPKKPDFVNPYEAANPIIKPPPKKQPIRKMRVAAAKTEEPKKVPELTPQAIIEATVPKGSKRSRPPPELIGVKSPEKRVTSPESAAPRRSTRLNGAESSAQVNGAPKAPVVEEVSEEEQPSPPKKQRTLTLPPAQQSKVSTFIVEEVDDVEMSLPSRSAQPSYTLPSEIIEPGDDKVDKKRATSPTSAFPGFGAAARGAKSSAPKAPSKLRFSIQVEREEKADAVAAPASTPVPAPFSAPAPTFAASQPAKAPVAPEKPKDVRVYVAAMRQDELPTYTFTPPLSSPGAGPSTLRARQIAKAAPVSSLPTYDFTKVPAPAPAAKPTGGFDWSAAGIKPPPKAAGESWTCSVCMLQNSTAGDKCTVCDAPRPDKPKPATAHGGFNWAAAGIKPPPKPAGGQWTCSVCMLSNPSDAAKCTVCDSPR</sequence>
<evidence type="ECO:0000256" key="5">
    <source>
        <dbReference type="SAM" id="MobiDB-lite"/>
    </source>
</evidence>
<dbReference type="OrthoDB" id="79830at2759"/>
<keyword evidence="2 4" id="KW-0863">Zinc-finger</keyword>
<protein>
    <recommendedName>
        <fullName evidence="6">RanBP2-type domain-containing protein</fullName>
    </recommendedName>
</protein>
<gene>
    <name evidence="7" type="ORF">BD311DRAFT_863917</name>
</gene>
<dbReference type="PROSITE" id="PS50199">
    <property type="entry name" value="ZF_RANBP2_2"/>
    <property type="match status" value="2"/>
</dbReference>
<accession>A0A4Q9MSS8</accession>
<evidence type="ECO:0000256" key="1">
    <source>
        <dbReference type="ARBA" id="ARBA00022723"/>
    </source>
</evidence>